<proteinExistence type="predicted"/>
<dbReference type="Pfam" id="PF12705">
    <property type="entry name" value="PDDEXK_1"/>
    <property type="match status" value="1"/>
</dbReference>
<dbReference type="OrthoDB" id="9766257at2"/>
<keyword evidence="2" id="KW-0269">Exonuclease</keyword>
<name>A0A6J4CVX5_9HELI</name>
<dbReference type="Proteomes" id="UP000317935">
    <property type="component" value="Chromosome"/>
</dbReference>
<sequence>MLEEKPVLYVFSSRRACNAFYAKQQDGFLPVVWSVKEFYNQISFIDGLLKVPRSVRQVLLAHAIKEVAQNLPESTEHLLVFEKSFLGYLDSSTFVAHFFNELAIFDLDINQIESQDIYGDYANHLEVLKRILAHYQEQLEKHRFYDRILRIEPTLISAVLEKFTRIEFYLEGSLNNQEQRLLFKVASLVPVFLHVNCDRYNKDFLGFLKLDLEVNHYYKLDLSALLQGKPAIIKKQEQNLQVDHIRVYGFKTRLEQVGLALLRVQEWLQDGLDPSTLAIITPDSSITAYLKLLDIENNLNLAHGQDVEWVYFAYFQALKNLQINPPPLNASPLEELDKVCKQAMEQVYPTPPKHLQDFHEDFYNNLMSIKSLLKDYPLADLLELYLQELKKQRIDDVSGGKVRVLDVLECRGLSFERVVLLDFTDHLVPCIPDHNLFLNSTTRARLNIPTLKDHENLQKHYYYQILQNTKQVDIAYYVDDKTTHSKMLLELDLNTQISPANFALFPPENKHDYLDEECKGKVLEGFSFSATKFNDYLTCPRRFYLKYIKNLTPPSKDQFNMGTFLHKLLKKHYEEHKNTPVKASDLLELAQDEQLNALQRLEFEVAVDKMSAFFEKEKEILQSREVLVCEKKFKTSIAGFTFNGKIDRIDRLEDGSYAILDYKYKSKDKLKVDTLENMEESQDYQLSIYHLALASSLQDARIRVYFYDLKKGELLEEYLQVVHFKQEQLQNQLKKLTSIMPFEKRPNKDNCSYCPYMDICGVVYEREKY</sequence>
<evidence type="ECO:0000259" key="1">
    <source>
        <dbReference type="Pfam" id="PF12705"/>
    </source>
</evidence>
<dbReference type="SUPFAM" id="SSF52980">
    <property type="entry name" value="Restriction endonuclease-like"/>
    <property type="match status" value="1"/>
</dbReference>
<reference evidence="2 3" key="1">
    <citation type="submission" date="2019-06" db="EMBL/GenBank/DDBJ databases">
        <title>Complete genome sequence of Helicobacter suis SNTW101c.</title>
        <authorList>
            <person name="Rimbara E."/>
            <person name="Suzuki M."/>
            <person name="Matsui H."/>
            <person name="Nakamura M."/>
            <person name="Mori S."/>
            <person name="Shibayama K."/>
        </authorList>
    </citation>
    <scope>NUCLEOTIDE SEQUENCE [LARGE SCALE GENOMIC DNA]</scope>
    <source>
        <strain evidence="2 3">SNTW101c</strain>
    </source>
</reference>
<dbReference type="GO" id="GO:0004527">
    <property type="term" value="F:exonuclease activity"/>
    <property type="evidence" value="ECO:0007669"/>
    <property type="project" value="UniProtKB-KW"/>
</dbReference>
<dbReference type="RefSeq" id="WP_006563906.1">
    <property type="nucleotide sequence ID" value="NZ_AP019774.1"/>
</dbReference>
<dbReference type="InterPro" id="IPR027417">
    <property type="entry name" value="P-loop_NTPase"/>
</dbReference>
<accession>A0A6J4CVX5</accession>
<dbReference type="AlphaFoldDB" id="A0A6J4CVX5"/>
<dbReference type="Gene3D" id="3.90.320.10">
    <property type="match status" value="1"/>
</dbReference>
<keyword evidence="2" id="KW-0378">Hydrolase</keyword>
<dbReference type="InterPro" id="IPR038726">
    <property type="entry name" value="PDDEXK_AddAB-type"/>
</dbReference>
<organism evidence="2 3">
    <name type="scientific">Helicobacter suis</name>
    <dbReference type="NCBI Taxonomy" id="104628"/>
    <lineage>
        <taxon>Bacteria</taxon>
        <taxon>Pseudomonadati</taxon>
        <taxon>Campylobacterota</taxon>
        <taxon>Epsilonproteobacteria</taxon>
        <taxon>Campylobacterales</taxon>
        <taxon>Helicobacteraceae</taxon>
        <taxon>Helicobacter</taxon>
    </lineage>
</organism>
<dbReference type="InterPro" id="IPR011335">
    <property type="entry name" value="Restrct_endonuc-II-like"/>
</dbReference>
<keyword evidence="2" id="KW-0540">Nuclease</keyword>
<gene>
    <name evidence="2" type="ORF">SNTW_01560</name>
</gene>
<dbReference type="InterPro" id="IPR011604">
    <property type="entry name" value="PDDEXK-like_dom_sf"/>
</dbReference>
<evidence type="ECO:0000313" key="2">
    <source>
        <dbReference type="EMBL" id="BCD69511.1"/>
    </source>
</evidence>
<dbReference type="EMBL" id="AP019774">
    <property type="protein sequence ID" value="BCD69511.1"/>
    <property type="molecule type" value="Genomic_DNA"/>
</dbReference>
<dbReference type="SUPFAM" id="SSF52540">
    <property type="entry name" value="P-loop containing nucleoside triphosphate hydrolases"/>
    <property type="match status" value="1"/>
</dbReference>
<evidence type="ECO:0000313" key="3">
    <source>
        <dbReference type="Proteomes" id="UP000317935"/>
    </source>
</evidence>
<feature type="domain" description="PD-(D/E)XK endonuclease-like" evidence="1">
    <location>
        <begin position="527"/>
        <end position="760"/>
    </location>
</feature>
<protein>
    <submittedName>
        <fullName evidence="2">PDDEXK_1 domain-containing protein/Exonuclease</fullName>
    </submittedName>
</protein>